<evidence type="ECO:0000313" key="2">
    <source>
        <dbReference type="Proteomes" id="UP000821853"/>
    </source>
</evidence>
<sequence>MQHSEMGTLPQTIMLAVREPYVITPKVDVRDGLMNVADGSLKVIDYAEGDSNVQQTVVQVPRTEHGMVHTHQSDRA</sequence>
<dbReference type="Proteomes" id="UP000821853">
    <property type="component" value="Chromosome 3"/>
</dbReference>
<reference evidence="1 2" key="1">
    <citation type="journal article" date="2020" name="Cell">
        <title>Large-Scale Comparative Analyses of Tick Genomes Elucidate Their Genetic Diversity and Vector Capacities.</title>
        <authorList>
            <consortium name="Tick Genome and Microbiome Consortium (TIGMIC)"/>
            <person name="Jia N."/>
            <person name="Wang J."/>
            <person name="Shi W."/>
            <person name="Du L."/>
            <person name="Sun Y."/>
            <person name="Zhan W."/>
            <person name="Jiang J.F."/>
            <person name="Wang Q."/>
            <person name="Zhang B."/>
            <person name="Ji P."/>
            <person name="Bell-Sakyi L."/>
            <person name="Cui X.M."/>
            <person name="Yuan T.T."/>
            <person name="Jiang B.G."/>
            <person name="Yang W.F."/>
            <person name="Lam T.T."/>
            <person name="Chang Q.C."/>
            <person name="Ding S.J."/>
            <person name="Wang X.J."/>
            <person name="Zhu J.G."/>
            <person name="Ruan X.D."/>
            <person name="Zhao L."/>
            <person name="Wei J.T."/>
            <person name="Ye R.Z."/>
            <person name="Que T.C."/>
            <person name="Du C.H."/>
            <person name="Zhou Y.H."/>
            <person name="Cheng J.X."/>
            <person name="Dai P.F."/>
            <person name="Guo W.B."/>
            <person name="Han X.H."/>
            <person name="Huang E.J."/>
            <person name="Li L.F."/>
            <person name="Wei W."/>
            <person name="Gao Y.C."/>
            <person name="Liu J.Z."/>
            <person name="Shao H.Z."/>
            <person name="Wang X."/>
            <person name="Wang C.C."/>
            <person name="Yang T.C."/>
            <person name="Huo Q.B."/>
            <person name="Li W."/>
            <person name="Chen H.Y."/>
            <person name="Chen S.E."/>
            <person name="Zhou L.G."/>
            <person name="Ni X.B."/>
            <person name="Tian J.H."/>
            <person name="Sheng Y."/>
            <person name="Liu T."/>
            <person name="Pan Y.S."/>
            <person name="Xia L.Y."/>
            <person name="Li J."/>
            <person name="Zhao F."/>
            <person name="Cao W.C."/>
        </authorList>
    </citation>
    <scope>NUCLEOTIDE SEQUENCE [LARGE SCALE GENOMIC DNA]</scope>
    <source>
        <strain evidence="1">HaeL-2018</strain>
    </source>
</reference>
<keyword evidence="2" id="KW-1185">Reference proteome</keyword>
<dbReference type="VEuPathDB" id="VectorBase:HLOH_064721"/>
<accession>A0A9J6GB73</accession>
<proteinExistence type="predicted"/>
<gene>
    <name evidence="1" type="ORF">HPB48_017858</name>
</gene>
<comment type="caution">
    <text evidence="1">The sequence shown here is derived from an EMBL/GenBank/DDBJ whole genome shotgun (WGS) entry which is preliminary data.</text>
</comment>
<name>A0A9J6GB73_HAELO</name>
<organism evidence="1 2">
    <name type="scientific">Haemaphysalis longicornis</name>
    <name type="common">Bush tick</name>
    <dbReference type="NCBI Taxonomy" id="44386"/>
    <lineage>
        <taxon>Eukaryota</taxon>
        <taxon>Metazoa</taxon>
        <taxon>Ecdysozoa</taxon>
        <taxon>Arthropoda</taxon>
        <taxon>Chelicerata</taxon>
        <taxon>Arachnida</taxon>
        <taxon>Acari</taxon>
        <taxon>Parasitiformes</taxon>
        <taxon>Ixodida</taxon>
        <taxon>Ixodoidea</taxon>
        <taxon>Ixodidae</taxon>
        <taxon>Haemaphysalinae</taxon>
        <taxon>Haemaphysalis</taxon>
    </lineage>
</organism>
<dbReference type="AlphaFoldDB" id="A0A9J6GB73"/>
<evidence type="ECO:0000313" key="1">
    <source>
        <dbReference type="EMBL" id="KAH9371632.1"/>
    </source>
</evidence>
<dbReference type="EMBL" id="JABSTR010000005">
    <property type="protein sequence ID" value="KAH9371632.1"/>
    <property type="molecule type" value="Genomic_DNA"/>
</dbReference>
<protein>
    <submittedName>
        <fullName evidence="1">Uncharacterized protein</fullName>
    </submittedName>
</protein>